<dbReference type="Pfam" id="PF02464">
    <property type="entry name" value="CinA"/>
    <property type="match status" value="1"/>
</dbReference>
<dbReference type="InterPro" id="IPR008136">
    <property type="entry name" value="CinA_C"/>
</dbReference>
<dbReference type="NCBIfam" id="TIGR00199">
    <property type="entry name" value="PncC_domain"/>
    <property type="match status" value="1"/>
</dbReference>
<reference evidence="2 3" key="1">
    <citation type="submission" date="2019-03" db="EMBL/GenBank/DDBJ databases">
        <title>Genomic Encyclopedia of Type Strains, Phase IV (KMG-IV): sequencing the most valuable type-strain genomes for metagenomic binning, comparative biology and taxonomic classification.</title>
        <authorList>
            <person name="Goeker M."/>
        </authorList>
    </citation>
    <scope>NUCLEOTIDE SEQUENCE [LARGE SCALE GENOMIC DNA]</scope>
    <source>
        <strain evidence="2 3">DSM 9035</strain>
    </source>
</reference>
<feature type="domain" description="CinA C-terminal" evidence="1">
    <location>
        <begin position="7"/>
        <end position="157"/>
    </location>
</feature>
<organism evidence="2 3">
    <name type="scientific">Aquabacter spiritensis</name>
    <dbReference type="NCBI Taxonomy" id="933073"/>
    <lineage>
        <taxon>Bacteria</taxon>
        <taxon>Pseudomonadati</taxon>
        <taxon>Pseudomonadota</taxon>
        <taxon>Alphaproteobacteria</taxon>
        <taxon>Hyphomicrobiales</taxon>
        <taxon>Xanthobacteraceae</taxon>
        <taxon>Aquabacter</taxon>
    </lineage>
</organism>
<sequence length="158" mass="16299">MDSLLPVASDLGARLKARGETVAVVESSAGGLISAALLVQPGASAFYVGGAVSYTRAAREGLLGITPEELEGLRGASEPYALLLARRLRERLGATWGLAETGAAGPSGNRYGDAPGHGCFAISGPIEMTRTLETGSADRARNMRAFADAALQLLRQSL</sequence>
<evidence type="ECO:0000259" key="1">
    <source>
        <dbReference type="Pfam" id="PF02464"/>
    </source>
</evidence>
<proteinExistence type="predicted"/>
<evidence type="ECO:0000313" key="3">
    <source>
        <dbReference type="Proteomes" id="UP000294664"/>
    </source>
</evidence>
<evidence type="ECO:0000313" key="2">
    <source>
        <dbReference type="EMBL" id="TCT03265.1"/>
    </source>
</evidence>
<dbReference type="AlphaFoldDB" id="A0A4R3LX43"/>
<dbReference type="RefSeq" id="WP_132033076.1">
    <property type="nucleotide sequence ID" value="NZ_SMAI01000010.1"/>
</dbReference>
<dbReference type="InterPro" id="IPR036653">
    <property type="entry name" value="CinA-like_C"/>
</dbReference>
<dbReference type="OrthoDB" id="1253990at2"/>
<comment type="caution">
    <text evidence="2">The sequence shown here is derived from an EMBL/GenBank/DDBJ whole genome shotgun (WGS) entry which is preliminary data.</text>
</comment>
<accession>A0A4R3LX43</accession>
<dbReference type="Proteomes" id="UP000294664">
    <property type="component" value="Unassembled WGS sequence"/>
</dbReference>
<protein>
    <submittedName>
        <fullName evidence="2">Competence/damage-inducible protein cinA</fullName>
    </submittedName>
</protein>
<name>A0A4R3LX43_9HYPH</name>
<gene>
    <name evidence="2" type="ORF">EDC64_110130</name>
</gene>
<dbReference type="Gene3D" id="3.90.950.20">
    <property type="entry name" value="CinA-like"/>
    <property type="match status" value="1"/>
</dbReference>
<dbReference type="SUPFAM" id="SSF142433">
    <property type="entry name" value="CinA-like"/>
    <property type="match status" value="1"/>
</dbReference>
<dbReference type="EMBL" id="SMAI01000010">
    <property type="protein sequence ID" value="TCT03265.1"/>
    <property type="molecule type" value="Genomic_DNA"/>
</dbReference>
<keyword evidence="3" id="KW-1185">Reference proteome</keyword>